<evidence type="ECO:0000256" key="2">
    <source>
        <dbReference type="ARBA" id="ARBA00007379"/>
    </source>
</evidence>
<evidence type="ECO:0000256" key="1">
    <source>
        <dbReference type="ARBA" id="ARBA00004651"/>
    </source>
</evidence>
<feature type="transmembrane region" description="Helical" evidence="11">
    <location>
        <begin position="264"/>
        <end position="284"/>
    </location>
</feature>
<evidence type="ECO:0000256" key="3">
    <source>
        <dbReference type="ARBA" id="ARBA00021907"/>
    </source>
</evidence>
<proteinExistence type="inferred from homology"/>
<dbReference type="Proteomes" id="UP001172082">
    <property type="component" value="Unassembled WGS sequence"/>
</dbReference>
<evidence type="ECO:0000256" key="11">
    <source>
        <dbReference type="SAM" id="Phobius"/>
    </source>
</evidence>
<keyword evidence="6 11" id="KW-0812">Transmembrane</keyword>
<evidence type="ECO:0000256" key="7">
    <source>
        <dbReference type="ARBA" id="ARBA00022989"/>
    </source>
</evidence>
<organism evidence="14 15">
    <name type="scientific">Splendidivirga corallicola</name>
    <dbReference type="NCBI Taxonomy" id="3051826"/>
    <lineage>
        <taxon>Bacteria</taxon>
        <taxon>Pseudomonadati</taxon>
        <taxon>Bacteroidota</taxon>
        <taxon>Cytophagia</taxon>
        <taxon>Cytophagales</taxon>
        <taxon>Splendidivirgaceae</taxon>
        <taxon>Splendidivirga</taxon>
    </lineage>
</organism>
<evidence type="ECO:0000259" key="13">
    <source>
        <dbReference type="Pfam" id="PF18075"/>
    </source>
</evidence>
<evidence type="ECO:0000313" key="14">
    <source>
        <dbReference type="EMBL" id="MDN5199991.1"/>
    </source>
</evidence>
<dbReference type="PANTHER" id="PTHR47755">
    <property type="entry name" value="CELL DIVISION PROTEIN FTSX"/>
    <property type="match status" value="1"/>
</dbReference>
<accession>A0ABT8KGZ6</accession>
<feature type="transmembrane region" description="Helical" evidence="11">
    <location>
        <begin position="20"/>
        <end position="41"/>
    </location>
</feature>
<evidence type="ECO:0000256" key="5">
    <source>
        <dbReference type="ARBA" id="ARBA00022618"/>
    </source>
</evidence>
<dbReference type="PIRSF" id="PIRSF003097">
    <property type="entry name" value="FtsX"/>
    <property type="match status" value="1"/>
</dbReference>
<keyword evidence="7 11" id="KW-1133">Transmembrane helix</keyword>
<protein>
    <recommendedName>
        <fullName evidence="3 10">Cell division protein FtsX</fullName>
    </recommendedName>
</protein>
<dbReference type="Gene3D" id="3.30.70.3040">
    <property type="match status" value="1"/>
</dbReference>
<dbReference type="InterPro" id="IPR040690">
    <property type="entry name" value="FtsX_ECD"/>
</dbReference>
<evidence type="ECO:0000256" key="9">
    <source>
        <dbReference type="ARBA" id="ARBA00023306"/>
    </source>
</evidence>
<comment type="caution">
    <text evidence="14">The sequence shown here is derived from an EMBL/GenBank/DDBJ whole genome shotgun (WGS) entry which is preliminary data.</text>
</comment>
<keyword evidence="4 10" id="KW-1003">Cell membrane</keyword>
<feature type="transmembrane region" description="Helical" evidence="11">
    <location>
        <begin position="226"/>
        <end position="244"/>
    </location>
</feature>
<keyword evidence="8 10" id="KW-0472">Membrane</keyword>
<dbReference type="Pfam" id="PF02687">
    <property type="entry name" value="FtsX"/>
    <property type="match status" value="1"/>
</dbReference>
<evidence type="ECO:0000259" key="12">
    <source>
        <dbReference type="Pfam" id="PF02687"/>
    </source>
</evidence>
<dbReference type="EMBL" id="JAUJEA010000001">
    <property type="protein sequence ID" value="MDN5199991.1"/>
    <property type="molecule type" value="Genomic_DNA"/>
</dbReference>
<keyword evidence="5 10" id="KW-0132">Cell division</keyword>
<evidence type="ECO:0000256" key="4">
    <source>
        <dbReference type="ARBA" id="ARBA00022475"/>
    </source>
</evidence>
<evidence type="ECO:0000256" key="10">
    <source>
        <dbReference type="PIRNR" id="PIRNR003097"/>
    </source>
</evidence>
<feature type="domain" description="FtsX extracellular" evidence="13">
    <location>
        <begin position="54"/>
        <end position="154"/>
    </location>
</feature>
<evidence type="ECO:0000256" key="6">
    <source>
        <dbReference type="ARBA" id="ARBA00022692"/>
    </source>
</evidence>
<evidence type="ECO:0000313" key="15">
    <source>
        <dbReference type="Proteomes" id="UP001172082"/>
    </source>
</evidence>
<feature type="transmembrane region" description="Helical" evidence="11">
    <location>
        <begin position="168"/>
        <end position="190"/>
    </location>
</feature>
<gene>
    <name evidence="14" type="ORF">QQ008_01430</name>
</gene>
<name>A0ABT8KGZ6_9BACT</name>
<keyword evidence="9 10" id="KW-0131">Cell cycle</keyword>
<sequence>MNKSQLRFKKKKKLGSYPYFSVVFSITISLFVIGLFGLMVLHTSKLTQIISENVEVQVYLDKFVTENDKIIINKTLSSRDFVLKKEDKPEIYFVSKEEAATQLIEETGQDFLELLGDNPLRDAFTIKISPDYHDPEKIENIKAEIESINGVFEVSYVKSLISTITENVTIIGFVLIGFSAFLILATLILINNTIKLALFSQRFLIRSMQLVGATKSFIRKPFLTRALLHGFLSGILSSALLFVLLEYANLKIDELKLIQDQNKIYILFGSLVVLGTLVGLISTYRSMNKYLKLSLDQLY</sequence>
<dbReference type="Pfam" id="PF18075">
    <property type="entry name" value="FtsX_ECD"/>
    <property type="match status" value="1"/>
</dbReference>
<comment type="subcellular location">
    <subcellularLocation>
        <location evidence="1">Cell membrane</location>
        <topology evidence="1">Multi-pass membrane protein</topology>
    </subcellularLocation>
</comment>
<dbReference type="RefSeq" id="WP_346750019.1">
    <property type="nucleotide sequence ID" value="NZ_JAUJEA010000001.1"/>
</dbReference>
<dbReference type="PANTHER" id="PTHR47755:SF1">
    <property type="entry name" value="CELL DIVISION PROTEIN FTSX"/>
    <property type="match status" value="1"/>
</dbReference>
<dbReference type="InterPro" id="IPR003838">
    <property type="entry name" value="ABC3_permease_C"/>
</dbReference>
<feature type="domain" description="ABC3 transporter permease C-terminal" evidence="12">
    <location>
        <begin position="177"/>
        <end position="290"/>
    </location>
</feature>
<keyword evidence="15" id="KW-1185">Reference proteome</keyword>
<dbReference type="InterPro" id="IPR004513">
    <property type="entry name" value="FtsX"/>
</dbReference>
<reference evidence="14" key="1">
    <citation type="submission" date="2023-06" db="EMBL/GenBank/DDBJ databases">
        <title>Genomic of Parafulvivirga corallium.</title>
        <authorList>
            <person name="Wang G."/>
        </authorList>
    </citation>
    <scope>NUCLEOTIDE SEQUENCE</scope>
    <source>
        <strain evidence="14">BMA10</strain>
    </source>
</reference>
<evidence type="ECO:0000256" key="8">
    <source>
        <dbReference type="ARBA" id="ARBA00023136"/>
    </source>
</evidence>
<comment type="similarity">
    <text evidence="2 10">Belongs to the ABC-4 integral membrane protein family. FtsX subfamily.</text>
</comment>